<evidence type="ECO:0000256" key="1">
    <source>
        <dbReference type="SAM" id="MobiDB-lite"/>
    </source>
</evidence>
<keyword evidence="3" id="KW-1185">Reference proteome</keyword>
<reference evidence="2" key="1">
    <citation type="journal article" date="2014" name="Int. J. Syst. Evol. Microbiol.">
        <title>Complete genome sequence of Corynebacterium casei LMG S-19264T (=DSM 44701T), isolated from a smear-ripened cheese.</title>
        <authorList>
            <consortium name="US DOE Joint Genome Institute (JGI-PGF)"/>
            <person name="Walter F."/>
            <person name="Albersmeier A."/>
            <person name="Kalinowski J."/>
            <person name="Ruckert C."/>
        </authorList>
    </citation>
    <scope>NUCLEOTIDE SEQUENCE</scope>
    <source>
        <strain evidence="2">VKM Ac-1321</strain>
    </source>
</reference>
<feature type="compositionally biased region" description="Basic and acidic residues" evidence="1">
    <location>
        <begin position="32"/>
        <end position="53"/>
    </location>
</feature>
<evidence type="ECO:0000313" key="2">
    <source>
        <dbReference type="EMBL" id="GLL03393.1"/>
    </source>
</evidence>
<accession>A0A9W6KLI9</accession>
<feature type="region of interest" description="Disordered" evidence="1">
    <location>
        <begin position="1"/>
        <end position="72"/>
    </location>
</feature>
<comment type="caution">
    <text evidence="2">The sequence shown here is derived from an EMBL/GenBank/DDBJ whole genome shotgun (WGS) entry which is preliminary data.</text>
</comment>
<gene>
    <name evidence="2" type="ORF">GCM10017581_051380</name>
</gene>
<dbReference type="EMBL" id="BSFP01000033">
    <property type="protein sequence ID" value="GLL03393.1"/>
    <property type="molecule type" value="Genomic_DNA"/>
</dbReference>
<sequence length="83" mass="8989">MEQARHIIGAARPEDLPMARVVAEESDLGEQDGEHGRRAELPPGRTDNREDRPRRRKKNADDTDAGAVGATAAIEQAGLLHPA</sequence>
<organism evidence="2 3">
    <name type="scientific">Dactylosporangium matsuzakiense</name>
    <dbReference type="NCBI Taxonomy" id="53360"/>
    <lineage>
        <taxon>Bacteria</taxon>
        <taxon>Bacillati</taxon>
        <taxon>Actinomycetota</taxon>
        <taxon>Actinomycetes</taxon>
        <taxon>Micromonosporales</taxon>
        <taxon>Micromonosporaceae</taxon>
        <taxon>Dactylosporangium</taxon>
    </lineage>
</organism>
<protein>
    <submittedName>
        <fullName evidence="2">Uncharacterized protein</fullName>
    </submittedName>
</protein>
<name>A0A9W6KLI9_9ACTN</name>
<reference evidence="2" key="2">
    <citation type="submission" date="2023-01" db="EMBL/GenBank/DDBJ databases">
        <authorList>
            <person name="Sun Q."/>
            <person name="Evtushenko L."/>
        </authorList>
    </citation>
    <scope>NUCLEOTIDE SEQUENCE</scope>
    <source>
        <strain evidence="2">VKM Ac-1321</strain>
    </source>
</reference>
<dbReference type="AlphaFoldDB" id="A0A9W6KLI9"/>
<proteinExistence type="predicted"/>
<evidence type="ECO:0000313" key="3">
    <source>
        <dbReference type="Proteomes" id="UP001143480"/>
    </source>
</evidence>
<dbReference type="Proteomes" id="UP001143480">
    <property type="component" value="Unassembled WGS sequence"/>
</dbReference>